<keyword evidence="2" id="KW-1185">Reference proteome</keyword>
<reference evidence="1 2" key="1">
    <citation type="submission" date="2013-05" db="EMBL/GenBank/DDBJ databases">
        <title>Complete genome sequence of the lipase-producing bacterium Photobacterium gaetbulicola Gung47.</title>
        <authorList>
            <person name="Kim Y.-O."/>
        </authorList>
    </citation>
    <scope>NUCLEOTIDE SEQUENCE [LARGE SCALE GENOMIC DNA]</scope>
    <source>
        <strain evidence="1 2">Gung47</strain>
    </source>
</reference>
<organism evidence="1 2">
    <name type="scientific">Photobacterium gaetbulicola Gung47</name>
    <dbReference type="NCBI Taxonomy" id="658445"/>
    <lineage>
        <taxon>Bacteria</taxon>
        <taxon>Pseudomonadati</taxon>
        <taxon>Pseudomonadota</taxon>
        <taxon>Gammaproteobacteria</taxon>
        <taxon>Vibrionales</taxon>
        <taxon>Vibrionaceae</taxon>
        <taxon>Photobacterium</taxon>
    </lineage>
</organism>
<name>A0A0C5WJC5_9GAMM</name>
<evidence type="ECO:0000313" key="1">
    <source>
        <dbReference type="EMBL" id="AJR06287.1"/>
    </source>
</evidence>
<dbReference type="HOGENOM" id="CLU_1155557_0_0_6"/>
<dbReference type="STRING" id="658445.H744_1c1264"/>
<protein>
    <submittedName>
        <fullName evidence="1">Uncharacterized protein</fullName>
    </submittedName>
</protein>
<sequence>MISDNLLPQVATGIRKPHHSHCTGEFAKSNEGTLLRPVYAAHSHFQNLKQRLSSNIALNLVLEHESFIQGAAITAFAEQVKLDQANLYYLHAFRCHEPSFASSEVTSNKQTLSWWHEKWYQFSHHNQCEHWQLGLGVLTHTGQLEISAKNNAVPTRPDWHNQFWGHFDNWLPASYRSKISHAQLMQWIGIFRYLYNFSGRYLAIPQFQNHELFSESNGWGSVEHLVDTVNKFVITFQANQ</sequence>
<dbReference type="PATRIC" id="fig|658445.3.peg.1371"/>
<dbReference type="KEGG" id="pgb:H744_1c1264"/>
<accession>A0A0C5WJC5</accession>
<proteinExistence type="predicted"/>
<dbReference type="Proteomes" id="UP000032303">
    <property type="component" value="Chromosome 1"/>
</dbReference>
<evidence type="ECO:0000313" key="2">
    <source>
        <dbReference type="Proteomes" id="UP000032303"/>
    </source>
</evidence>
<dbReference type="EMBL" id="CP005973">
    <property type="protein sequence ID" value="AJR06287.1"/>
    <property type="molecule type" value="Genomic_DNA"/>
</dbReference>
<dbReference type="AlphaFoldDB" id="A0A0C5WJC5"/>
<gene>
    <name evidence="1" type="ORF">H744_1c1264</name>
</gene>